<protein>
    <submittedName>
        <fullName evidence="2">Uncharacterized protein</fullName>
    </submittedName>
</protein>
<feature type="region of interest" description="Disordered" evidence="1">
    <location>
        <begin position="1"/>
        <end position="135"/>
    </location>
</feature>
<proteinExistence type="predicted"/>
<keyword evidence="3" id="KW-1185">Reference proteome</keyword>
<name>A0ABR4B2G4_9LECA</name>
<comment type="caution">
    <text evidence="2">The sequence shown here is derived from an EMBL/GenBank/DDBJ whole genome shotgun (WGS) entry which is preliminary data.</text>
</comment>
<evidence type="ECO:0000256" key="1">
    <source>
        <dbReference type="SAM" id="MobiDB-lite"/>
    </source>
</evidence>
<gene>
    <name evidence="2" type="ORF">ABVK25_008685</name>
</gene>
<feature type="compositionally biased region" description="Basic and acidic residues" evidence="1">
    <location>
        <begin position="118"/>
        <end position="135"/>
    </location>
</feature>
<evidence type="ECO:0000313" key="3">
    <source>
        <dbReference type="Proteomes" id="UP001590951"/>
    </source>
</evidence>
<dbReference type="EMBL" id="JBHFEH010000039">
    <property type="protein sequence ID" value="KAL2051091.1"/>
    <property type="molecule type" value="Genomic_DNA"/>
</dbReference>
<accession>A0ABR4B2G4</accession>
<organism evidence="2 3">
    <name type="scientific">Lepraria finkii</name>
    <dbReference type="NCBI Taxonomy" id="1340010"/>
    <lineage>
        <taxon>Eukaryota</taxon>
        <taxon>Fungi</taxon>
        <taxon>Dikarya</taxon>
        <taxon>Ascomycota</taxon>
        <taxon>Pezizomycotina</taxon>
        <taxon>Lecanoromycetes</taxon>
        <taxon>OSLEUM clade</taxon>
        <taxon>Lecanoromycetidae</taxon>
        <taxon>Lecanorales</taxon>
        <taxon>Lecanorineae</taxon>
        <taxon>Stereocaulaceae</taxon>
        <taxon>Lepraria</taxon>
    </lineage>
</organism>
<feature type="compositionally biased region" description="Polar residues" evidence="1">
    <location>
        <begin position="20"/>
        <end position="31"/>
    </location>
</feature>
<sequence>MADPTSDGPKKPPRQRRGLQPSNSSPANLSAKTRRPRKIGYLRQTQHESRRKQRGMQREHKSQRLPREKDFKDQRAAVEASKAEAEASKKGSKEQGERMDIGAEGIAKAAEEEGANEDGEKIDTELRDLIRNPFR</sequence>
<evidence type="ECO:0000313" key="2">
    <source>
        <dbReference type="EMBL" id="KAL2051091.1"/>
    </source>
</evidence>
<reference evidence="2 3" key="1">
    <citation type="submission" date="2024-09" db="EMBL/GenBank/DDBJ databases">
        <title>Rethinking Asexuality: The Enigmatic Case of Functional Sexual Genes in Lepraria (Stereocaulaceae).</title>
        <authorList>
            <person name="Doellman M."/>
            <person name="Sun Y."/>
            <person name="Barcenas-Pena A."/>
            <person name="Lumbsch H.T."/>
            <person name="Grewe F."/>
        </authorList>
    </citation>
    <scope>NUCLEOTIDE SEQUENCE [LARGE SCALE GENOMIC DNA]</scope>
    <source>
        <strain evidence="2 3">Grewe 0041</strain>
    </source>
</reference>
<feature type="compositionally biased region" description="Basic and acidic residues" evidence="1">
    <location>
        <begin position="56"/>
        <end position="101"/>
    </location>
</feature>
<dbReference type="Proteomes" id="UP001590951">
    <property type="component" value="Unassembled WGS sequence"/>
</dbReference>